<reference evidence="1 2" key="1">
    <citation type="submission" date="2018-03" db="EMBL/GenBank/DDBJ databases">
        <title>Genomic Encyclopedia of Archaeal and Bacterial Type Strains, Phase II (KMG-II): from individual species to whole genera.</title>
        <authorList>
            <person name="Goeker M."/>
        </authorList>
    </citation>
    <scope>NUCLEOTIDE SEQUENCE [LARGE SCALE GENOMIC DNA]</scope>
    <source>
        <strain evidence="1 2">DSM 45312</strain>
    </source>
</reference>
<gene>
    <name evidence="1" type="ORF">CLV63_11131</name>
</gene>
<protein>
    <submittedName>
        <fullName evidence="1">Uncharacterized protein</fullName>
    </submittedName>
</protein>
<comment type="caution">
    <text evidence="1">The sequence shown here is derived from an EMBL/GenBank/DDBJ whole genome shotgun (WGS) entry which is preliminary data.</text>
</comment>
<accession>A0A2P8DGU3</accession>
<dbReference type="RefSeq" id="WP_342751414.1">
    <property type="nucleotide sequence ID" value="NZ_PYGA01000011.1"/>
</dbReference>
<keyword evidence="2" id="KW-1185">Reference proteome</keyword>
<dbReference type="AlphaFoldDB" id="A0A2P8DGU3"/>
<evidence type="ECO:0000313" key="1">
    <source>
        <dbReference type="EMBL" id="PSK96437.1"/>
    </source>
</evidence>
<sequence length="77" mass="8713">MQMRPTRENCFLATCQWCGRDDLPCRFCAGSGWWRPERPHRDSVGAIDWVRVEEPCRMCAATGKEHNPLAAPAVSGH</sequence>
<dbReference type="Proteomes" id="UP000240542">
    <property type="component" value="Unassembled WGS sequence"/>
</dbReference>
<dbReference type="EMBL" id="PYGA01000011">
    <property type="protein sequence ID" value="PSK96437.1"/>
    <property type="molecule type" value="Genomic_DNA"/>
</dbReference>
<proteinExistence type="predicted"/>
<organism evidence="1 2">
    <name type="scientific">Murinocardiopsis flavida</name>
    <dbReference type="NCBI Taxonomy" id="645275"/>
    <lineage>
        <taxon>Bacteria</taxon>
        <taxon>Bacillati</taxon>
        <taxon>Actinomycetota</taxon>
        <taxon>Actinomycetes</taxon>
        <taxon>Streptosporangiales</taxon>
        <taxon>Nocardiopsidaceae</taxon>
        <taxon>Murinocardiopsis</taxon>
    </lineage>
</organism>
<evidence type="ECO:0000313" key="2">
    <source>
        <dbReference type="Proteomes" id="UP000240542"/>
    </source>
</evidence>
<name>A0A2P8DGU3_9ACTN</name>